<keyword evidence="5" id="KW-0411">Iron-sulfur</keyword>
<evidence type="ECO:0000256" key="5">
    <source>
        <dbReference type="ARBA" id="ARBA00023014"/>
    </source>
</evidence>
<dbReference type="AlphaFoldDB" id="D2RK34"/>
<dbReference type="SUPFAM" id="SSF51905">
    <property type="entry name" value="FAD/NAD(P)-binding domain"/>
    <property type="match status" value="1"/>
</dbReference>
<keyword evidence="1" id="KW-0004">4Fe-4S</keyword>
<keyword evidence="2" id="KW-0479">Metal-binding</keyword>
<evidence type="ECO:0000256" key="3">
    <source>
        <dbReference type="ARBA" id="ARBA00023002"/>
    </source>
</evidence>
<organism evidence="6 7">
    <name type="scientific">Acidaminococcus fermentans (strain ATCC 25085 / DSM 20731 / CCUG 9996 / CIP 106432 / VR4)</name>
    <dbReference type="NCBI Taxonomy" id="591001"/>
    <lineage>
        <taxon>Bacteria</taxon>
        <taxon>Bacillati</taxon>
        <taxon>Bacillota</taxon>
        <taxon>Negativicutes</taxon>
        <taxon>Acidaminococcales</taxon>
        <taxon>Acidaminococcaceae</taxon>
        <taxon>Acidaminococcus</taxon>
    </lineage>
</organism>
<evidence type="ECO:0000256" key="2">
    <source>
        <dbReference type="ARBA" id="ARBA00022723"/>
    </source>
</evidence>
<dbReference type="GeneID" id="78334791"/>
<reference evidence="6 7" key="1">
    <citation type="journal article" date="2010" name="Stand. Genomic Sci.">
        <title>Complete genome sequence of Acidaminococcus fermentans type strain (VR4).</title>
        <authorList>
            <person name="Chang Y.J."/>
            <person name="Pukall R."/>
            <person name="Saunders E."/>
            <person name="Lapidus A."/>
            <person name="Copeland A."/>
            <person name="Nolan M."/>
            <person name="Glavina Del Rio T."/>
            <person name="Lucas S."/>
            <person name="Chen F."/>
            <person name="Tice H."/>
            <person name="Cheng J.F."/>
            <person name="Han C."/>
            <person name="Detter J.C."/>
            <person name="Bruce D."/>
            <person name="Goodwin L."/>
            <person name="Pitluck S."/>
            <person name="Mikhailova N."/>
            <person name="Liolios K."/>
            <person name="Pati A."/>
            <person name="Ivanova N."/>
            <person name="Mavromatis K."/>
            <person name="Chen A."/>
            <person name="Palaniappan K."/>
            <person name="Land M."/>
            <person name="Hauser L."/>
            <person name="Jeffries C.D."/>
            <person name="Brettin T."/>
            <person name="Rohde M."/>
            <person name="Goker M."/>
            <person name="Bristow J."/>
            <person name="Eisen J.A."/>
            <person name="Markowitz V."/>
            <person name="Hugenholtz P."/>
            <person name="Kyrpides N.C."/>
            <person name="Klenk H.P."/>
        </authorList>
    </citation>
    <scope>NUCLEOTIDE SEQUENCE [LARGE SCALE GENOMIC DNA]</scope>
    <source>
        <strain evidence="7">ATCC 25085 / DSM 20731 / CCUG 9996 / CIP 106432 / VR4</strain>
    </source>
</reference>
<dbReference type="PANTHER" id="PTHR43498">
    <property type="entry name" value="FERREDOXIN:COB-COM HETERODISULFIDE REDUCTASE SUBUNIT A"/>
    <property type="match status" value="1"/>
</dbReference>
<dbReference type="eggNOG" id="COG1249">
    <property type="taxonomic scope" value="Bacteria"/>
</dbReference>
<dbReference type="InterPro" id="IPR039650">
    <property type="entry name" value="HdrA-like"/>
</dbReference>
<name>D2RK34_ACIFV</name>
<dbReference type="GO" id="GO:0016491">
    <property type="term" value="F:oxidoreductase activity"/>
    <property type="evidence" value="ECO:0007669"/>
    <property type="project" value="UniProtKB-KW"/>
</dbReference>
<keyword evidence="4" id="KW-0408">Iron</keyword>
<dbReference type="GO" id="GO:0051539">
    <property type="term" value="F:4 iron, 4 sulfur cluster binding"/>
    <property type="evidence" value="ECO:0007669"/>
    <property type="project" value="UniProtKB-KW"/>
</dbReference>
<evidence type="ECO:0000313" key="7">
    <source>
        <dbReference type="Proteomes" id="UP000001902"/>
    </source>
</evidence>
<dbReference type="HOGENOM" id="CLU_045820_1_0_9"/>
<keyword evidence="3" id="KW-0560">Oxidoreductase</keyword>
<evidence type="ECO:0000256" key="1">
    <source>
        <dbReference type="ARBA" id="ARBA00022485"/>
    </source>
</evidence>
<gene>
    <name evidence="6" type="ordered locus">Acfer_1067</name>
</gene>
<dbReference type="InterPro" id="IPR036188">
    <property type="entry name" value="FAD/NAD-bd_sf"/>
</dbReference>
<evidence type="ECO:0000313" key="6">
    <source>
        <dbReference type="EMBL" id="ADB47436.1"/>
    </source>
</evidence>
<keyword evidence="7" id="KW-1185">Reference proteome</keyword>
<evidence type="ECO:0000256" key="4">
    <source>
        <dbReference type="ARBA" id="ARBA00023004"/>
    </source>
</evidence>
<sequence length="418" mass="45563">MLRKNYDVVVVGGGASGIAAAIGAAKTGASCLLLERYGCLGGQATTANVASYCGFFTHGKNAQQIVKGAGEEVLEELHRLGYYDGFSFSPVGNAIVTLDQEATKFALDNVISRYPVDVLLHCRMIRAEADAENGTVQHIVCVDDQDSYEFSADAFVDATGDANLAYLAGAELRYGDGNGKGQASTRILMLDRVDPKVRFKLDLLDKIFTQAKKDGYQHLTKESGIVFRVNDDTAFAILPSVWVPDLSAKTLTQCEMDTRRQAQDYLDVFRKYMPGMENCRLISTGVQLGLRDTRHILGEKVLTGEQVLHAVKPEDSVARGGWPCEMHTEINKMAKYIFVDNDDYYGIPLSCLRPRNWKNLWCAGRTISADPVAFASVRVMGCGFATGQAAGVAAALYRNGKESVSAVQQELLRQGALI</sequence>
<dbReference type="GO" id="GO:0046872">
    <property type="term" value="F:metal ion binding"/>
    <property type="evidence" value="ECO:0007669"/>
    <property type="project" value="UniProtKB-KW"/>
</dbReference>
<dbReference type="EMBL" id="CP001859">
    <property type="protein sequence ID" value="ADB47436.1"/>
    <property type="molecule type" value="Genomic_DNA"/>
</dbReference>
<proteinExistence type="predicted"/>
<dbReference type="RefSeq" id="WP_012938425.1">
    <property type="nucleotide sequence ID" value="NC_013740.1"/>
</dbReference>
<dbReference type="PANTHER" id="PTHR43498:SF1">
    <property type="entry name" value="COB--COM HETERODISULFIDE REDUCTASE IRON-SULFUR SUBUNIT A"/>
    <property type="match status" value="1"/>
</dbReference>
<dbReference type="Pfam" id="PF12831">
    <property type="entry name" value="FAD_oxidored"/>
    <property type="match status" value="1"/>
</dbReference>
<dbReference type="Gene3D" id="3.50.50.60">
    <property type="entry name" value="FAD/NAD(P)-binding domain"/>
    <property type="match status" value="1"/>
</dbReference>
<dbReference type="OrthoDB" id="9759982at2"/>
<accession>D2RK34</accession>
<dbReference type="Proteomes" id="UP000001902">
    <property type="component" value="Chromosome"/>
</dbReference>
<dbReference type="STRING" id="591001.Acfer_1067"/>
<protein>
    <submittedName>
        <fullName evidence="6">HI0933 family protein</fullName>
    </submittedName>
</protein>
<dbReference type="KEGG" id="afn:Acfer_1067"/>